<keyword evidence="4" id="KW-1185">Reference proteome</keyword>
<reference evidence="3 4" key="1">
    <citation type="submission" date="2019-06" db="EMBL/GenBank/DDBJ databases">
        <title>Sequencing the genomes of 1000 actinobacteria strains.</title>
        <authorList>
            <person name="Klenk H.-P."/>
        </authorList>
    </citation>
    <scope>NUCLEOTIDE SEQUENCE [LARGE SCALE GENOMIC DNA]</scope>
    <source>
        <strain evidence="3 4">DSM 21947</strain>
    </source>
</reference>
<evidence type="ECO:0000256" key="1">
    <source>
        <dbReference type="SAM" id="MobiDB-lite"/>
    </source>
</evidence>
<feature type="transmembrane region" description="Helical" evidence="2">
    <location>
        <begin position="107"/>
        <end position="130"/>
    </location>
</feature>
<accession>A0A8H2K467</accession>
<dbReference type="Pfam" id="PF19853">
    <property type="entry name" value="DUF6328"/>
    <property type="match status" value="1"/>
</dbReference>
<comment type="caution">
    <text evidence="3">The sequence shown here is derived from an EMBL/GenBank/DDBJ whole genome shotgun (WGS) entry which is preliminary data.</text>
</comment>
<keyword evidence="2" id="KW-1133">Transmembrane helix</keyword>
<keyword evidence="2" id="KW-0812">Transmembrane</keyword>
<evidence type="ECO:0000256" key="2">
    <source>
        <dbReference type="SAM" id="Phobius"/>
    </source>
</evidence>
<dbReference type="EMBL" id="VFRA01000001">
    <property type="protein sequence ID" value="TQO18845.1"/>
    <property type="molecule type" value="Genomic_DNA"/>
</dbReference>
<dbReference type="Proteomes" id="UP000316560">
    <property type="component" value="Unassembled WGS sequence"/>
</dbReference>
<protein>
    <submittedName>
        <fullName evidence="3">Uncharacterized protein</fullName>
    </submittedName>
</protein>
<gene>
    <name evidence="3" type="ORF">FB472_0370</name>
</gene>
<dbReference type="RefSeq" id="WP_141989399.1">
    <property type="nucleotide sequence ID" value="NZ_VFRA01000001.1"/>
</dbReference>
<feature type="transmembrane region" description="Helical" evidence="2">
    <location>
        <begin position="65"/>
        <end position="86"/>
    </location>
</feature>
<feature type="transmembrane region" description="Helical" evidence="2">
    <location>
        <begin position="136"/>
        <end position="156"/>
    </location>
</feature>
<evidence type="ECO:0000313" key="4">
    <source>
        <dbReference type="Proteomes" id="UP000316560"/>
    </source>
</evidence>
<dbReference type="OrthoDB" id="3625784at2"/>
<feature type="region of interest" description="Disordered" evidence="1">
    <location>
        <begin position="1"/>
        <end position="20"/>
    </location>
</feature>
<sequence length="163" mass="18444">MQQESPEQHHEDPRQRDQKTLHRELDELTSELRMVIPGVTVLLAFLLGLPFTSVFSDLSQLQEDVYFVAFLSTAVAVVFLLSEGAYHQVRGKPYSKGRLLKTAIRQMVTALILLSIALSAVVFLVTDMLFGTITSILVSGGIAILIIWMWFALPLFRRIRNDR</sequence>
<dbReference type="AlphaFoldDB" id="A0A8H2K467"/>
<proteinExistence type="predicted"/>
<evidence type="ECO:0000313" key="3">
    <source>
        <dbReference type="EMBL" id="TQO18845.1"/>
    </source>
</evidence>
<keyword evidence="2" id="KW-0472">Membrane</keyword>
<dbReference type="InterPro" id="IPR046291">
    <property type="entry name" value="DUF6328"/>
</dbReference>
<feature type="transmembrane region" description="Helical" evidence="2">
    <location>
        <begin position="32"/>
        <end position="53"/>
    </location>
</feature>
<name>A0A8H2K467_9MICO</name>
<organism evidence="3 4">
    <name type="scientific">Rhodoglobus vestalii</name>
    <dbReference type="NCBI Taxonomy" id="193384"/>
    <lineage>
        <taxon>Bacteria</taxon>
        <taxon>Bacillati</taxon>
        <taxon>Actinomycetota</taxon>
        <taxon>Actinomycetes</taxon>
        <taxon>Micrococcales</taxon>
        <taxon>Microbacteriaceae</taxon>
        <taxon>Rhodoglobus</taxon>
    </lineage>
</organism>